<dbReference type="RefSeq" id="WP_197957613.1">
    <property type="nucleotide sequence ID" value="NZ_CP047972.1"/>
</dbReference>
<keyword evidence="6" id="KW-0479">Metal-binding</keyword>
<evidence type="ECO:0000313" key="12">
    <source>
        <dbReference type="Proteomes" id="UP000502196"/>
    </source>
</evidence>
<dbReference type="PANTHER" id="PTHR33540">
    <property type="entry name" value="TRNA THREONYLCARBAMOYLADENOSINE BIOSYNTHESIS PROTEIN TSAE"/>
    <property type="match status" value="1"/>
</dbReference>
<dbReference type="Pfam" id="PF02367">
    <property type="entry name" value="TsaE"/>
    <property type="match status" value="1"/>
</dbReference>
<keyword evidence="9" id="KW-0460">Magnesium</keyword>
<dbReference type="GO" id="GO:0046872">
    <property type="term" value="F:metal ion binding"/>
    <property type="evidence" value="ECO:0007669"/>
    <property type="project" value="UniProtKB-KW"/>
</dbReference>
<accession>A0A6F9DZU1</accession>
<dbReference type="InterPro" id="IPR027417">
    <property type="entry name" value="P-loop_NTPase"/>
</dbReference>
<dbReference type="GO" id="GO:0005737">
    <property type="term" value="C:cytoplasm"/>
    <property type="evidence" value="ECO:0007669"/>
    <property type="project" value="UniProtKB-SubCell"/>
</dbReference>
<keyword evidence="8" id="KW-0067">ATP-binding</keyword>
<dbReference type="Proteomes" id="UP000502196">
    <property type="component" value="Chromosome"/>
</dbReference>
<evidence type="ECO:0000256" key="3">
    <source>
        <dbReference type="ARBA" id="ARBA00019010"/>
    </source>
</evidence>
<evidence type="ECO:0000256" key="10">
    <source>
        <dbReference type="ARBA" id="ARBA00032441"/>
    </source>
</evidence>
<name>A0A6F9DZU1_9BACL</name>
<evidence type="ECO:0000256" key="2">
    <source>
        <dbReference type="ARBA" id="ARBA00007599"/>
    </source>
</evidence>
<dbReference type="EMBL" id="LR792683">
    <property type="protein sequence ID" value="CAB3390096.1"/>
    <property type="molecule type" value="Genomic_DNA"/>
</dbReference>
<comment type="similarity">
    <text evidence="2">Belongs to the TsaE family.</text>
</comment>
<sequence>MGTGWGEPPLTEQGAAQLKAWRTTTRSPGETRALGRLLGKVAKPQTSVCLIGDLGAGKTTFVQGLAEGLGISGPVTSPTFTIVSEYQGRLPLYHADVYRLGEAAAEEPLGLEEYFEGNGVVVVEWAEWVEPLLPDDRLTIRIERVGEANARVVEMAASGPRHRALLREVIRRWSDWQSTPRQQP</sequence>
<evidence type="ECO:0000256" key="6">
    <source>
        <dbReference type="ARBA" id="ARBA00022723"/>
    </source>
</evidence>
<dbReference type="GO" id="GO:0002949">
    <property type="term" value="P:tRNA threonylcarbamoyladenosine modification"/>
    <property type="evidence" value="ECO:0007669"/>
    <property type="project" value="InterPro"/>
</dbReference>
<evidence type="ECO:0000256" key="4">
    <source>
        <dbReference type="ARBA" id="ARBA00022490"/>
    </source>
</evidence>
<dbReference type="NCBIfam" id="TIGR00150">
    <property type="entry name" value="T6A_YjeE"/>
    <property type="match status" value="1"/>
</dbReference>
<evidence type="ECO:0000256" key="8">
    <source>
        <dbReference type="ARBA" id="ARBA00022840"/>
    </source>
</evidence>
<dbReference type="AlphaFoldDB" id="A0A6F9DZU1"/>
<dbReference type="InterPro" id="IPR003442">
    <property type="entry name" value="T6A_TsaE"/>
</dbReference>
<dbReference type="SUPFAM" id="SSF52540">
    <property type="entry name" value="P-loop containing nucleoside triphosphate hydrolases"/>
    <property type="match status" value="1"/>
</dbReference>
<keyword evidence="4" id="KW-0963">Cytoplasm</keyword>
<dbReference type="PANTHER" id="PTHR33540:SF2">
    <property type="entry name" value="TRNA THREONYLCARBAMOYLADENOSINE BIOSYNTHESIS PROTEIN TSAE"/>
    <property type="match status" value="1"/>
</dbReference>
<proteinExistence type="inferred from homology"/>
<keyword evidence="5" id="KW-0819">tRNA processing</keyword>
<evidence type="ECO:0000256" key="1">
    <source>
        <dbReference type="ARBA" id="ARBA00004496"/>
    </source>
</evidence>
<organism evidence="11 12">
    <name type="scientific">Kyrpidia spormannii</name>
    <dbReference type="NCBI Taxonomy" id="2055160"/>
    <lineage>
        <taxon>Bacteria</taxon>
        <taxon>Bacillati</taxon>
        <taxon>Bacillota</taxon>
        <taxon>Bacilli</taxon>
        <taxon>Bacillales</taxon>
        <taxon>Alicyclobacillaceae</taxon>
        <taxon>Kyrpidia</taxon>
    </lineage>
</organism>
<dbReference type="GO" id="GO:0005524">
    <property type="term" value="F:ATP binding"/>
    <property type="evidence" value="ECO:0007669"/>
    <property type="project" value="UniProtKB-KW"/>
</dbReference>
<reference evidence="11 12" key="1">
    <citation type="submission" date="2020-04" db="EMBL/GenBank/DDBJ databases">
        <authorList>
            <person name="Hogendoorn C."/>
        </authorList>
    </citation>
    <scope>NUCLEOTIDE SEQUENCE [LARGE SCALE GENOMIC DNA]</scope>
    <source>
        <strain evidence="11">COOX1</strain>
    </source>
</reference>
<gene>
    <name evidence="11" type="primary">tsaE</name>
    <name evidence="11" type="ORF">COOX1_0237</name>
</gene>
<comment type="subcellular location">
    <subcellularLocation>
        <location evidence="1">Cytoplasm</location>
    </subcellularLocation>
</comment>
<evidence type="ECO:0000256" key="7">
    <source>
        <dbReference type="ARBA" id="ARBA00022741"/>
    </source>
</evidence>
<evidence type="ECO:0000256" key="5">
    <source>
        <dbReference type="ARBA" id="ARBA00022694"/>
    </source>
</evidence>
<evidence type="ECO:0000313" key="11">
    <source>
        <dbReference type="EMBL" id="CAB3390096.1"/>
    </source>
</evidence>
<keyword evidence="7" id="KW-0547">Nucleotide-binding</keyword>
<dbReference type="Gene3D" id="3.40.50.300">
    <property type="entry name" value="P-loop containing nucleotide triphosphate hydrolases"/>
    <property type="match status" value="1"/>
</dbReference>
<protein>
    <recommendedName>
        <fullName evidence="3">tRNA threonylcarbamoyladenosine biosynthesis protein TsaE</fullName>
    </recommendedName>
    <alternativeName>
        <fullName evidence="10">t(6)A37 threonylcarbamoyladenosine biosynthesis protein TsaE</fullName>
    </alternativeName>
</protein>
<evidence type="ECO:0000256" key="9">
    <source>
        <dbReference type="ARBA" id="ARBA00022842"/>
    </source>
</evidence>